<dbReference type="InterPro" id="IPR020556">
    <property type="entry name" value="Amidase_CS"/>
</dbReference>
<gene>
    <name evidence="3" type="ORF">ACFOPH_11300</name>
</gene>
<dbReference type="InterPro" id="IPR023631">
    <property type="entry name" value="Amidase_dom"/>
</dbReference>
<protein>
    <submittedName>
        <fullName evidence="3">Amidase</fullName>
    </submittedName>
</protein>
<comment type="caution">
    <text evidence="3">The sequence shown here is derived from an EMBL/GenBank/DDBJ whole genome shotgun (WGS) entry which is preliminary data.</text>
</comment>
<dbReference type="Pfam" id="PF01425">
    <property type="entry name" value="Amidase"/>
    <property type="match status" value="2"/>
</dbReference>
<dbReference type="InterPro" id="IPR000120">
    <property type="entry name" value="Amidase"/>
</dbReference>
<proteinExistence type="inferred from homology"/>
<organism evidence="3 4">
    <name type="scientific">Massilia haematophila</name>
    <dbReference type="NCBI Taxonomy" id="457923"/>
    <lineage>
        <taxon>Bacteria</taxon>
        <taxon>Pseudomonadati</taxon>
        <taxon>Pseudomonadota</taxon>
        <taxon>Betaproteobacteria</taxon>
        <taxon>Burkholderiales</taxon>
        <taxon>Oxalobacteraceae</taxon>
        <taxon>Telluria group</taxon>
        <taxon>Massilia</taxon>
    </lineage>
</organism>
<dbReference type="PANTHER" id="PTHR11895:SF7">
    <property type="entry name" value="GLUTAMYL-TRNA(GLN) AMIDOTRANSFERASE SUBUNIT A, MITOCHONDRIAL"/>
    <property type="match status" value="1"/>
</dbReference>
<dbReference type="InterPro" id="IPR036928">
    <property type="entry name" value="AS_sf"/>
</dbReference>
<keyword evidence="4" id="KW-1185">Reference proteome</keyword>
<dbReference type="EMBL" id="JBHRVV010000001">
    <property type="protein sequence ID" value="MFC3458826.1"/>
    <property type="molecule type" value="Genomic_DNA"/>
</dbReference>
<evidence type="ECO:0000259" key="2">
    <source>
        <dbReference type="Pfam" id="PF01425"/>
    </source>
</evidence>
<dbReference type="PANTHER" id="PTHR11895">
    <property type="entry name" value="TRANSAMIDASE"/>
    <property type="match status" value="1"/>
</dbReference>
<accession>A0ABV7PK74</accession>
<sequence>MDYAEYLQHDATALARRVARGDVAASELLALALDRNAAVHGRINAVCRLLEPQARAQLDRAMGGALAGVPFLIKDGVQDYAGVPTSFGSRSMLGYVPTEHASVVRRYLDAGLVVFGKTNLPEFALKAVTDPQLYGRSSNPWDLGRTPGGSSGGAAAAVAAGIVPMAAGNDGGGSIRIPAACCGLFGLRPSRGRVSSGPAIGEVWFGASSEGVLSRSVRDSALALDILQGAEPGDPFDIAPPSGSYADLMRRDPGKLRIGFSTASPIGTEVHPEAVAAVQRTAKLLRGLGHEVEEAAPRVDGTALAESFLHIYFGQVPAMVARGRALGAGTGDVELTGRLLATLGGAMSGARLTAQLAKWNTFSRDLARFHARYDMLLTPTLAAPPLRHGEGDPPAAEQFVLDLLQRSGLLGILARLGLLEGTVNRIARDSLRFVPFTQLANLTGTPAMSVPLHWTADGLPLGVQFVGRFGAEDRLLQLAHQLEGAAPWFDRLSPLAREGLGQTGKVPASVDA</sequence>
<comment type="similarity">
    <text evidence="1">Belongs to the amidase family.</text>
</comment>
<dbReference type="RefSeq" id="WP_379735303.1">
    <property type="nucleotide sequence ID" value="NZ_JBHRVV010000001.1"/>
</dbReference>
<evidence type="ECO:0000313" key="4">
    <source>
        <dbReference type="Proteomes" id="UP001595665"/>
    </source>
</evidence>
<reference evidence="4" key="1">
    <citation type="journal article" date="2019" name="Int. J. Syst. Evol. Microbiol.">
        <title>The Global Catalogue of Microorganisms (GCM) 10K type strain sequencing project: providing services to taxonomists for standard genome sequencing and annotation.</title>
        <authorList>
            <consortium name="The Broad Institute Genomics Platform"/>
            <consortium name="The Broad Institute Genome Sequencing Center for Infectious Disease"/>
            <person name="Wu L."/>
            <person name="Ma J."/>
        </authorList>
    </citation>
    <scope>NUCLEOTIDE SEQUENCE [LARGE SCALE GENOMIC DNA]</scope>
    <source>
        <strain evidence="4">CCM 7480</strain>
    </source>
</reference>
<feature type="domain" description="Amidase" evidence="2">
    <location>
        <begin position="430"/>
        <end position="476"/>
    </location>
</feature>
<evidence type="ECO:0000256" key="1">
    <source>
        <dbReference type="ARBA" id="ARBA00009199"/>
    </source>
</evidence>
<dbReference type="PROSITE" id="PS00571">
    <property type="entry name" value="AMIDASES"/>
    <property type="match status" value="1"/>
</dbReference>
<feature type="domain" description="Amidase" evidence="2">
    <location>
        <begin position="27"/>
        <end position="394"/>
    </location>
</feature>
<dbReference type="SUPFAM" id="SSF75304">
    <property type="entry name" value="Amidase signature (AS) enzymes"/>
    <property type="match status" value="1"/>
</dbReference>
<evidence type="ECO:0000313" key="3">
    <source>
        <dbReference type="EMBL" id="MFC3458826.1"/>
    </source>
</evidence>
<dbReference type="Proteomes" id="UP001595665">
    <property type="component" value="Unassembled WGS sequence"/>
</dbReference>
<dbReference type="Gene3D" id="3.90.1300.10">
    <property type="entry name" value="Amidase signature (AS) domain"/>
    <property type="match status" value="1"/>
</dbReference>
<name>A0ABV7PK74_9BURK</name>